<dbReference type="STRING" id="391037.Sare_3541"/>
<dbReference type="EMBL" id="CP000850">
    <property type="protein sequence ID" value="ABV99343.1"/>
    <property type="molecule type" value="Genomic_DNA"/>
</dbReference>
<feature type="compositionally biased region" description="Polar residues" evidence="1">
    <location>
        <begin position="580"/>
        <end position="596"/>
    </location>
</feature>
<feature type="compositionally biased region" description="Low complexity" evidence="1">
    <location>
        <begin position="469"/>
        <end position="500"/>
    </location>
</feature>
<evidence type="ECO:0000313" key="2">
    <source>
        <dbReference type="EMBL" id="ABV99343.1"/>
    </source>
</evidence>
<feature type="compositionally biased region" description="Low complexity" evidence="1">
    <location>
        <begin position="508"/>
        <end position="541"/>
    </location>
</feature>
<reference evidence="2" key="1">
    <citation type="submission" date="2007-10" db="EMBL/GenBank/DDBJ databases">
        <title>Complete sequence of Salinispora arenicola CNS-205.</title>
        <authorList>
            <consortium name="US DOE Joint Genome Institute"/>
            <person name="Copeland A."/>
            <person name="Lucas S."/>
            <person name="Lapidus A."/>
            <person name="Barry K."/>
            <person name="Glavina del Rio T."/>
            <person name="Dalin E."/>
            <person name="Tice H."/>
            <person name="Pitluck S."/>
            <person name="Foster B."/>
            <person name="Schmutz J."/>
            <person name="Larimer F."/>
            <person name="Land M."/>
            <person name="Hauser L."/>
            <person name="Kyrpides N."/>
            <person name="Ivanova N."/>
            <person name="Jensen P.R."/>
            <person name="Moore B.S."/>
            <person name="Penn K."/>
            <person name="Jenkins C."/>
            <person name="Udwary D."/>
            <person name="Xiang L."/>
            <person name="Gontang E."/>
            <person name="Richardson P."/>
        </authorList>
    </citation>
    <scope>NUCLEOTIDE SEQUENCE [LARGE SCALE GENOMIC DNA]</scope>
    <source>
        <strain evidence="2">CNS-205</strain>
    </source>
</reference>
<feature type="compositionally biased region" description="Basic and acidic residues" evidence="1">
    <location>
        <begin position="123"/>
        <end position="157"/>
    </location>
</feature>
<sequence>MNRGYGDRWHHAAEPPWMFEPTNEWRPQFPGQRYPGDIDIEHTPRPAPRGRAAVVGRAEIPPLAPTRPDGTYVGRSWDEQDDRRTRHDDETYRRPHDEAYRRGELPRVDDRGRRPEPLNARGGEPHWERGNRDETGRGRYADHGRYDDRRPRHEPGGRDQPVSPARHPEPGWLPEPDEELPRGHDHYAFGRDAGEPPPGTRYPWGRPGGPDRGRPGEPPLSDDGRSKPDWSGATRDGDVNPYPRRHPAGPGHPAGRDAPSPHRDAAPGPGRHPGRYAAQPPNPNRRPDTAAPWPPPGPPRPGPDQPAPQRGRPHGPPLPPPSRSRQGGLPTDTPRAPYGRPVSGTPNGPTSGAPSRPASGTTGTPPPPRPPQGHPGDDVPRRPPPPVPGMAGPPPVRPVSPAAGNHRDRTDQARTDTGADRETGSPPGTAPWQPRRYVPPPASPPLTTEPAPAAGPPPGRNGPGAWFGPAVSPSKAAPSDPAAPSPTAASDRSVEGSDATSPPPPAAPAGASTDTAPGRATADTEPTETAPAAVADTTNDTEPTDTAEDTEPGRATANTEPTDTAANTQPGRAAPAAVADTTNDTEPTDTAANTQPGHAAPAAVIGSDDIVDDRPTPVDDDALTESSDSTHADADAESAPEGAQVPVEPAPPLTPSPSAESIQVISAPPAPQPEGDPAETPKAAAPPSEAPAPVAAATPTARHDMPPAGDTAPADPERVLANHPWRLDPTTLREVVTDPEQFRGLRHRLTEKLDTAIDNRSRARLLSLRAVVSRAAGDLDDALADGRLALTYAEATGELRRSALAQARLAHVLRWRGEYDEADRLFAQANSPELPDRLRAALHEHAGRCCVDQGRLVEACVHFERALDLRGTADPTLLDRVRVSLDAVADRAAATGFGPYPRSRAEVLEPERPPVPARDGSLWGYADPNGDLVVAAEYAEVQPFQEGLAWARRPDDQRWSLLDRTGTTVLAASWLEAGPFADGLAWVSQGEPGGWCAIDPRGEVVVPPGFAEVRPFRRGIAVVRREGWGAVDRAGRLVVPTRYHGFATVLADDSPVDGFTDDGLAVVDLAGRYGVVDRTGQVVVPPAHAALVVHPVAFLVATAAGRWGALDRQGEPLIDPTHTDRAMVLAEIDQLLTDAVPVL</sequence>
<evidence type="ECO:0000256" key="1">
    <source>
        <dbReference type="SAM" id="MobiDB-lite"/>
    </source>
</evidence>
<proteinExistence type="predicted"/>
<name>A8LYD5_SALAI</name>
<organism evidence="2">
    <name type="scientific">Salinispora arenicola (strain CNS-205)</name>
    <dbReference type="NCBI Taxonomy" id="391037"/>
    <lineage>
        <taxon>Bacteria</taxon>
        <taxon>Bacillati</taxon>
        <taxon>Actinomycetota</taxon>
        <taxon>Actinomycetes</taxon>
        <taxon>Micromonosporales</taxon>
        <taxon>Micromonosporaceae</taxon>
        <taxon>Salinispora</taxon>
    </lineage>
</organism>
<dbReference type="InterPro" id="IPR032774">
    <property type="entry name" value="WG_beta_rep"/>
</dbReference>
<dbReference type="eggNOG" id="COG3266">
    <property type="taxonomic scope" value="Bacteria"/>
</dbReference>
<accession>A8LYD5</accession>
<feature type="compositionally biased region" description="Basic and acidic residues" evidence="1">
    <location>
        <begin position="76"/>
        <end position="116"/>
    </location>
</feature>
<gene>
    <name evidence="2" type="ordered locus">Sare_3541</name>
</gene>
<feature type="compositionally biased region" description="Pro residues" evidence="1">
    <location>
        <begin position="382"/>
        <end position="398"/>
    </location>
</feature>
<dbReference type="AlphaFoldDB" id="A8LYD5"/>
<protein>
    <submittedName>
        <fullName evidence="2">Tetratricopeptide TPR_2 repeat protein</fullName>
    </submittedName>
</protein>
<dbReference type="HOGENOM" id="CLU_286957_0_0_11"/>
<dbReference type="SUPFAM" id="SSF48452">
    <property type="entry name" value="TPR-like"/>
    <property type="match status" value="1"/>
</dbReference>
<feature type="compositionally biased region" description="Low complexity" evidence="1">
    <location>
        <begin position="678"/>
        <end position="700"/>
    </location>
</feature>
<dbReference type="Gene3D" id="1.25.40.10">
    <property type="entry name" value="Tetratricopeptide repeat domain"/>
    <property type="match status" value="1"/>
</dbReference>
<feature type="compositionally biased region" description="Polar residues" evidence="1">
    <location>
        <begin position="556"/>
        <end position="570"/>
    </location>
</feature>
<feature type="compositionally biased region" description="Basic and acidic residues" evidence="1">
    <location>
        <begin position="405"/>
        <end position="423"/>
    </location>
</feature>
<dbReference type="Pfam" id="PF14903">
    <property type="entry name" value="WG_beta_rep"/>
    <property type="match status" value="3"/>
</dbReference>
<feature type="compositionally biased region" description="Low complexity" evidence="1">
    <location>
        <begin position="354"/>
        <end position="363"/>
    </location>
</feature>
<feature type="compositionally biased region" description="Pro residues" evidence="1">
    <location>
        <begin position="292"/>
        <end position="306"/>
    </location>
</feature>
<dbReference type="eggNOG" id="COG0457">
    <property type="taxonomic scope" value="Bacteria"/>
</dbReference>
<feature type="compositionally biased region" description="Basic and acidic residues" evidence="1">
    <location>
        <begin position="1"/>
        <end position="13"/>
    </location>
</feature>
<feature type="compositionally biased region" description="Pro residues" evidence="1">
    <location>
        <begin position="364"/>
        <end position="373"/>
    </location>
</feature>
<dbReference type="PANTHER" id="PTHR37841">
    <property type="entry name" value="GLR2918 PROTEIN"/>
    <property type="match status" value="1"/>
</dbReference>
<dbReference type="InterPro" id="IPR011990">
    <property type="entry name" value="TPR-like_helical_dom_sf"/>
</dbReference>
<dbReference type="KEGG" id="saq:Sare_3541"/>
<dbReference type="PANTHER" id="PTHR37841:SF1">
    <property type="entry name" value="DUF3298 DOMAIN-CONTAINING PROTEIN"/>
    <property type="match status" value="1"/>
</dbReference>
<feature type="compositionally biased region" description="Basic and acidic residues" evidence="1">
    <location>
        <begin position="179"/>
        <end position="194"/>
    </location>
</feature>
<feature type="compositionally biased region" description="Low complexity" evidence="1">
    <location>
        <begin position="49"/>
        <end position="58"/>
    </location>
</feature>
<feature type="compositionally biased region" description="Polar residues" evidence="1">
    <location>
        <begin position="344"/>
        <end position="353"/>
    </location>
</feature>
<feature type="region of interest" description="Disordered" evidence="1">
    <location>
        <begin position="1"/>
        <end position="716"/>
    </location>
</feature>